<name>A0A182M1X9_9DIPT</name>
<comment type="cofactor">
    <cofactor evidence="2">
        <name>Zn(2+)</name>
        <dbReference type="ChEBI" id="CHEBI:29105"/>
    </cofactor>
</comment>
<dbReference type="Proteomes" id="UP000075883">
    <property type="component" value="Unassembled WGS sequence"/>
</dbReference>
<dbReference type="SUPFAM" id="SSF88713">
    <property type="entry name" value="Glycoside hydrolase/deacetylase"/>
    <property type="match status" value="1"/>
</dbReference>
<dbReference type="SUPFAM" id="SSF74650">
    <property type="entry name" value="Galactose mutarotase-like"/>
    <property type="match status" value="1"/>
</dbReference>
<dbReference type="InterPro" id="IPR050843">
    <property type="entry name" value="Glycosyl_Hydrlase_38"/>
</dbReference>
<evidence type="ECO:0000256" key="5">
    <source>
        <dbReference type="ARBA" id="ARBA00022833"/>
    </source>
</evidence>
<evidence type="ECO:0000256" key="6">
    <source>
        <dbReference type="ARBA" id="ARBA00023157"/>
    </source>
</evidence>
<sequence>MEPWKEDTVLIRFEHLFAKDEDTQYSLPVQIDFQHLFADVNVVSVRETTLAGNQWKEDSKRMVYGLGQNQQGIMSPNVVGNQFLVELKPMEIRTYVGCPAPKEGMINVHLVPHSHDDVGWLKTVDQYYYGSRNNIQKAGVQYILDSVVHELLKDPNRRFIYVESAFFQKWYMEQTAELQQQVQMLVEEGRLEFVGGAWSMNDEAAVHYHSVVDQFTWGLRFLNDTFGECGRPRIGWQIDPFGHSREQASLFAQMGYDGLFFARLDYQDKNNRMQKKTPEMVWYTSDSLEENELFTSVLYNHYSAPPGYCFDVLCNDDPMIDDQQSTDYNIKTKIDTFITWLEKMAESYRTNNLILTMGDDFNYQNAVMNFKNMDKLIKYTNARQSEGSKINAFYSTPSCYVKAVHAANVELPTKSDDFFPYE</sequence>
<dbReference type="Pfam" id="PF17677">
    <property type="entry name" value="Glyco_hydro38C2"/>
    <property type="match status" value="1"/>
</dbReference>
<evidence type="ECO:0000313" key="10">
    <source>
        <dbReference type="EnsemblMetazoa" id="ACUA007429-PA"/>
    </source>
</evidence>
<comment type="catalytic activity">
    <reaction evidence="1">
        <text>Hydrolysis of terminal, non-reducing alpha-D-mannose residues in alpha-D-mannosides.</text>
        <dbReference type="EC" id="3.2.1.24"/>
    </reaction>
</comment>
<evidence type="ECO:0000259" key="8">
    <source>
        <dbReference type="Pfam" id="PF01074"/>
    </source>
</evidence>
<dbReference type="Gene3D" id="3.20.110.10">
    <property type="entry name" value="Glycoside hydrolase 38, N terminal domain"/>
    <property type="match status" value="1"/>
</dbReference>
<evidence type="ECO:0000256" key="3">
    <source>
        <dbReference type="ARBA" id="ARBA00009792"/>
    </source>
</evidence>
<reference evidence="11" key="1">
    <citation type="submission" date="2013-09" db="EMBL/GenBank/DDBJ databases">
        <title>The Genome Sequence of Anopheles culicifacies species A.</title>
        <authorList>
            <consortium name="The Broad Institute Genomics Platform"/>
            <person name="Neafsey D.E."/>
            <person name="Besansky N."/>
            <person name="Howell P."/>
            <person name="Walton C."/>
            <person name="Young S.K."/>
            <person name="Zeng Q."/>
            <person name="Gargeya S."/>
            <person name="Fitzgerald M."/>
            <person name="Haas B."/>
            <person name="Abouelleil A."/>
            <person name="Allen A.W."/>
            <person name="Alvarado L."/>
            <person name="Arachchi H.M."/>
            <person name="Berlin A.M."/>
            <person name="Chapman S.B."/>
            <person name="Gainer-Dewar J."/>
            <person name="Goldberg J."/>
            <person name="Griggs A."/>
            <person name="Gujja S."/>
            <person name="Hansen M."/>
            <person name="Howarth C."/>
            <person name="Imamovic A."/>
            <person name="Ireland A."/>
            <person name="Larimer J."/>
            <person name="McCowan C."/>
            <person name="Murphy C."/>
            <person name="Pearson M."/>
            <person name="Poon T.W."/>
            <person name="Priest M."/>
            <person name="Roberts A."/>
            <person name="Saif S."/>
            <person name="Shea T."/>
            <person name="Sisk P."/>
            <person name="Sykes S."/>
            <person name="Wortman J."/>
            <person name="Nusbaum C."/>
            <person name="Birren B."/>
        </authorList>
    </citation>
    <scope>NUCLEOTIDE SEQUENCE [LARGE SCALE GENOMIC DNA]</scope>
    <source>
        <strain evidence="11">A-37</strain>
    </source>
</reference>
<accession>A0A182M1X9</accession>
<evidence type="ECO:0000256" key="1">
    <source>
        <dbReference type="ARBA" id="ARBA00000365"/>
    </source>
</evidence>
<keyword evidence="7" id="KW-0325">Glycoprotein</keyword>
<feature type="domain" description="Glycosyl hydrolases family 38 C-terminal" evidence="9">
    <location>
        <begin position="2"/>
        <end position="95"/>
    </location>
</feature>
<dbReference type="PANTHER" id="PTHR11607:SF3">
    <property type="entry name" value="LYSOSOMAL ALPHA-MANNOSIDASE"/>
    <property type="match status" value="1"/>
</dbReference>
<dbReference type="GO" id="GO:0005764">
    <property type="term" value="C:lysosome"/>
    <property type="evidence" value="ECO:0007669"/>
    <property type="project" value="TreeGrafter"/>
</dbReference>
<dbReference type="InterPro" id="IPR011330">
    <property type="entry name" value="Glyco_hydro/deAcase_b/a-brl"/>
</dbReference>
<comment type="similarity">
    <text evidence="3">Belongs to the glycosyl hydrolase 38 family.</text>
</comment>
<dbReference type="InterPro" id="IPR037094">
    <property type="entry name" value="Glyco_hydro_38_cen_sf"/>
</dbReference>
<dbReference type="InterPro" id="IPR041147">
    <property type="entry name" value="GH38_C"/>
</dbReference>
<dbReference type="CDD" id="cd10810">
    <property type="entry name" value="GH38N_AMII_LAM_like"/>
    <property type="match status" value="1"/>
</dbReference>
<dbReference type="InterPro" id="IPR027291">
    <property type="entry name" value="Glyco_hydro_38_N_sf"/>
</dbReference>
<dbReference type="EC" id="3.2.1.24" evidence="4"/>
<dbReference type="PANTHER" id="PTHR11607">
    <property type="entry name" value="ALPHA-MANNOSIDASE"/>
    <property type="match status" value="1"/>
</dbReference>
<feature type="domain" description="Glycoside hydrolase family 38 N-terminal" evidence="8">
    <location>
        <begin position="107"/>
        <end position="422"/>
    </location>
</feature>
<dbReference type="InterPro" id="IPR011013">
    <property type="entry name" value="Gal_mutarotase_sf_dom"/>
</dbReference>
<dbReference type="EnsemblMetazoa" id="ACUA007429-RA">
    <property type="protein sequence ID" value="ACUA007429-PA"/>
    <property type="gene ID" value="ACUA007429"/>
</dbReference>
<reference evidence="10" key="2">
    <citation type="submission" date="2020-05" db="UniProtKB">
        <authorList>
            <consortium name="EnsemblMetazoa"/>
        </authorList>
    </citation>
    <scope>IDENTIFICATION</scope>
    <source>
        <strain evidence="10">A-37</strain>
    </source>
</reference>
<dbReference type="EMBL" id="AXCM01019816">
    <property type="status" value="NOT_ANNOTATED_CDS"/>
    <property type="molecule type" value="Genomic_DNA"/>
</dbReference>
<organism evidence="10 11">
    <name type="scientific">Anopheles culicifacies</name>
    <dbReference type="NCBI Taxonomy" id="139723"/>
    <lineage>
        <taxon>Eukaryota</taxon>
        <taxon>Metazoa</taxon>
        <taxon>Ecdysozoa</taxon>
        <taxon>Arthropoda</taxon>
        <taxon>Hexapoda</taxon>
        <taxon>Insecta</taxon>
        <taxon>Pterygota</taxon>
        <taxon>Neoptera</taxon>
        <taxon>Endopterygota</taxon>
        <taxon>Diptera</taxon>
        <taxon>Nematocera</taxon>
        <taxon>Culicoidea</taxon>
        <taxon>Culicidae</taxon>
        <taxon>Anophelinae</taxon>
        <taxon>Anopheles</taxon>
        <taxon>culicifacies species complex</taxon>
    </lineage>
</organism>
<evidence type="ECO:0000313" key="11">
    <source>
        <dbReference type="Proteomes" id="UP000075883"/>
    </source>
</evidence>
<dbReference type="GO" id="GO:0030246">
    <property type="term" value="F:carbohydrate binding"/>
    <property type="evidence" value="ECO:0007669"/>
    <property type="project" value="InterPro"/>
</dbReference>
<dbReference type="VEuPathDB" id="VectorBase:ACUA007429"/>
<keyword evidence="6" id="KW-1015">Disulfide bond</keyword>
<dbReference type="Gene3D" id="2.60.40.1360">
    <property type="match status" value="1"/>
</dbReference>
<dbReference type="GO" id="GO:0006013">
    <property type="term" value="P:mannose metabolic process"/>
    <property type="evidence" value="ECO:0007669"/>
    <property type="project" value="InterPro"/>
</dbReference>
<dbReference type="Gene3D" id="1.20.1270.50">
    <property type="entry name" value="Glycoside hydrolase family 38, central domain"/>
    <property type="match status" value="1"/>
</dbReference>
<evidence type="ECO:0000256" key="7">
    <source>
        <dbReference type="ARBA" id="ARBA00023180"/>
    </source>
</evidence>
<dbReference type="FunFam" id="3.20.110.10:FF:000001">
    <property type="entry name" value="Alpha-mannosidase"/>
    <property type="match status" value="1"/>
</dbReference>
<evidence type="ECO:0000256" key="4">
    <source>
        <dbReference type="ARBA" id="ARBA00012752"/>
    </source>
</evidence>
<evidence type="ECO:0000256" key="2">
    <source>
        <dbReference type="ARBA" id="ARBA00001947"/>
    </source>
</evidence>
<keyword evidence="5" id="KW-0862">Zinc</keyword>
<proteinExistence type="inferred from homology"/>
<dbReference type="GO" id="GO:0004559">
    <property type="term" value="F:alpha-mannosidase activity"/>
    <property type="evidence" value="ECO:0007669"/>
    <property type="project" value="UniProtKB-EC"/>
</dbReference>
<dbReference type="InterPro" id="IPR000602">
    <property type="entry name" value="Glyco_hydro_38_N"/>
</dbReference>
<protein>
    <recommendedName>
        <fullName evidence="4">alpha-mannosidase</fullName>
        <ecNumber evidence="4">3.2.1.24</ecNumber>
    </recommendedName>
</protein>
<dbReference type="STRING" id="139723.A0A182M1X9"/>
<dbReference type="AlphaFoldDB" id="A0A182M1X9"/>
<evidence type="ECO:0000259" key="9">
    <source>
        <dbReference type="Pfam" id="PF17677"/>
    </source>
</evidence>
<dbReference type="Pfam" id="PF01074">
    <property type="entry name" value="Glyco_hydro_38N"/>
    <property type="match status" value="1"/>
</dbReference>
<keyword evidence="11" id="KW-1185">Reference proteome</keyword>